<gene>
    <name evidence="8" type="ORF">D0544_00380</name>
</gene>
<dbReference type="RefSeq" id="WP_125013752.1">
    <property type="nucleotide sequence ID" value="NZ_QWEZ01000001.1"/>
</dbReference>
<feature type="transmembrane region" description="Helical" evidence="6">
    <location>
        <begin position="89"/>
        <end position="108"/>
    </location>
</feature>
<keyword evidence="9" id="KW-1185">Reference proteome</keyword>
<comment type="subcellular location">
    <subcellularLocation>
        <location evidence="1">Membrane</location>
        <topology evidence="1">Multi-pass membrane protein</topology>
    </subcellularLocation>
</comment>
<reference evidence="8 9" key="1">
    <citation type="submission" date="2018-08" db="EMBL/GenBank/DDBJ databases">
        <authorList>
            <person name="Khan S.A."/>
        </authorList>
    </citation>
    <scope>NUCLEOTIDE SEQUENCE [LARGE SCALE GENOMIC DNA]</scope>
    <source>
        <strain evidence="8 9">GTF-13</strain>
    </source>
</reference>
<dbReference type="AlphaFoldDB" id="A0A3P3VMQ3"/>
<proteinExistence type="inferred from homology"/>
<keyword evidence="3 6" id="KW-0812">Transmembrane</keyword>
<feature type="transmembrane region" description="Helical" evidence="6">
    <location>
        <begin position="208"/>
        <end position="229"/>
    </location>
</feature>
<name>A0A3P3VMQ3_9GAMM</name>
<dbReference type="EMBL" id="QWEZ01000001">
    <property type="protein sequence ID" value="RRJ83617.1"/>
    <property type="molecule type" value="Genomic_DNA"/>
</dbReference>
<dbReference type="InterPro" id="IPR050638">
    <property type="entry name" value="AA-Vitamin_Transporters"/>
</dbReference>
<feature type="transmembrane region" description="Helical" evidence="6">
    <location>
        <begin position="177"/>
        <end position="196"/>
    </location>
</feature>
<dbReference type="SUPFAM" id="SSF103481">
    <property type="entry name" value="Multidrug resistance efflux transporter EmrE"/>
    <property type="match status" value="2"/>
</dbReference>
<dbReference type="InterPro" id="IPR037185">
    <property type="entry name" value="EmrE-like"/>
</dbReference>
<dbReference type="PANTHER" id="PTHR32322:SF2">
    <property type="entry name" value="EAMA DOMAIN-CONTAINING PROTEIN"/>
    <property type="match status" value="1"/>
</dbReference>
<protein>
    <submittedName>
        <fullName evidence="8">DMT family transporter</fullName>
    </submittedName>
</protein>
<feature type="transmembrane region" description="Helical" evidence="6">
    <location>
        <begin position="263"/>
        <end position="283"/>
    </location>
</feature>
<dbReference type="Proteomes" id="UP000280792">
    <property type="component" value="Unassembled WGS sequence"/>
</dbReference>
<dbReference type="GO" id="GO:0016020">
    <property type="term" value="C:membrane"/>
    <property type="evidence" value="ECO:0007669"/>
    <property type="project" value="UniProtKB-SubCell"/>
</dbReference>
<evidence type="ECO:0000259" key="7">
    <source>
        <dbReference type="Pfam" id="PF00892"/>
    </source>
</evidence>
<feature type="transmembrane region" description="Helical" evidence="6">
    <location>
        <begin position="120"/>
        <end position="137"/>
    </location>
</feature>
<sequence length="292" mass="31792">MKVLIPTLFVFLWSTGFIGARFGLPYAEPMSFLALRMILNLGCLLLLVLIWRAPWPQRREIGHMLVVGVLLHGIYLGGVFIAIDFGTPTGVTALLVGLQPLLTTLIAVSFSGFRPPPRQLLGLLLGVIGIALVLWPKEGALQLPLAGVAAALAALLGITLGTLYQKRFCQQQHLLQSTFWQYLGALILFGPAALLWDERAVEWTLTFSLALAWSVVILSVVTILLLLLLIRQGEINRVTSLFFLVPPATALQGYLWFNESLSLQVIAGGTITLLAVFLISTAVRPSGASNRE</sequence>
<feature type="transmembrane region" description="Helical" evidence="6">
    <location>
        <begin position="241"/>
        <end position="257"/>
    </location>
</feature>
<evidence type="ECO:0000256" key="2">
    <source>
        <dbReference type="ARBA" id="ARBA00007362"/>
    </source>
</evidence>
<evidence type="ECO:0000256" key="6">
    <source>
        <dbReference type="SAM" id="Phobius"/>
    </source>
</evidence>
<keyword evidence="4 6" id="KW-1133">Transmembrane helix</keyword>
<dbReference type="PANTHER" id="PTHR32322">
    <property type="entry name" value="INNER MEMBRANE TRANSPORTER"/>
    <property type="match status" value="1"/>
</dbReference>
<feature type="domain" description="EamA" evidence="7">
    <location>
        <begin position="146"/>
        <end position="281"/>
    </location>
</feature>
<feature type="transmembrane region" description="Helical" evidence="6">
    <location>
        <begin position="143"/>
        <end position="165"/>
    </location>
</feature>
<evidence type="ECO:0000313" key="8">
    <source>
        <dbReference type="EMBL" id="RRJ83617.1"/>
    </source>
</evidence>
<evidence type="ECO:0000256" key="5">
    <source>
        <dbReference type="ARBA" id="ARBA00023136"/>
    </source>
</evidence>
<feature type="transmembrane region" description="Helical" evidence="6">
    <location>
        <begin position="63"/>
        <end position="83"/>
    </location>
</feature>
<dbReference type="InterPro" id="IPR000620">
    <property type="entry name" value="EamA_dom"/>
</dbReference>
<reference evidence="8 9" key="2">
    <citation type="submission" date="2018-12" db="EMBL/GenBank/DDBJ databases">
        <title>Simiduia agarivorans gen. nov., sp. nov., a marine, agarolytic bacterium isolated from shallow coastal water from Keelung, Taiwan.</title>
        <authorList>
            <person name="Shieh W.Y."/>
        </authorList>
    </citation>
    <scope>NUCLEOTIDE SEQUENCE [LARGE SCALE GENOMIC DNA]</scope>
    <source>
        <strain evidence="8 9">GTF-13</strain>
    </source>
</reference>
<feature type="domain" description="EamA" evidence="7">
    <location>
        <begin position="8"/>
        <end position="134"/>
    </location>
</feature>
<comment type="caution">
    <text evidence="8">The sequence shown here is derived from an EMBL/GenBank/DDBJ whole genome shotgun (WGS) entry which is preliminary data.</text>
</comment>
<evidence type="ECO:0000256" key="4">
    <source>
        <dbReference type="ARBA" id="ARBA00022989"/>
    </source>
</evidence>
<accession>A0A3P3VMQ3</accession>
<evidence type="ECO:0000256" key="3">
    <source>
        <dbReference type="ARBA" id="ARBA00022692"/>
    </source>
</evidence>
<comment type="similarity">
    <text evidence="2">Belongs to the EamA transporter family.</text>
</comment>
<dbReference type="Pfam" id="PF00892">
    <property type="entry name" value="EamA"/>
    <property type="match status" value="2"/>
</dbReference>
<keyword evidence="5 6" id="KW-0472">Membrane</keyword>
<feature type="transmembrane region" description="Helical" evidence="6">
    <location>
        <begin position="33"/>
        <end position="51"/>
    </location>
</feature>
<organism evidence="8 9">
    <name type="scientific">Aestuariirhabdus litorea</name>
    <dbReference type="NCBI Taxonomy" id="2528527"/>
    <lineage>
        <taxon>Bacteria</taxon>
        <taxon>Pseudomonadati</taxon>
        <taxon>Pseudomonadota</taxon>
        <taxon>Gammaproteobacteria</taxon>
        <taxon>Oceanospirillales</taxon>
        <taxon>Aestuariirhabdaceae</taxon>
        <taxon>Aestuariirhabdus</taxon>
    </lineage>
</organism>
<evidence type="ECO:0000313" key="9">
    <source>
        <dbReference type="Proteomes" id="UP000280792"/>
    </source>
</evidence>
<evidence type="ECO:0000256" key="1">
    <source>
        <dbReference type="ARBA" id="ARBA00004141"/>
    </source>
</evidence>